<dbReference type="NCBIfam" id="NF040521">
    <property type="entry name" value="C45_proenzyme"/>
    <property type="match status" value="1"/>
</dbReference>
<keyword evidence="3" id="KW-1185">Reference proteome</keyword>
<protein>
    <submittedName>
        <fullName evidence="2">C45 family peptidase</fullName>
    </submittedName>
</protein>
<dbReference type="Pfam" id="PF03417">
    <property type="entry name" value="AAT"/>
    <property type="match status" value="1"/>
</dbReference>
<dbReference type="InterPro" id="IPR047801">
    <property type="entry name" value="Peptidase_C45"/>
</dbReference>
<dbReference type="Gene3D" id="3.60.60.10">
    <property type="entry name" value="Penicillin V Acylase, Chain A"/>
    <property type="match status" value="1"/>
</dbReference>
<dbReference type="CDD" id="cd01935">
    <property type="entry name" value="Ntn_CGH_like"/>
    <property type="match status" value="1"/>
</dbReference>
<organism evidence="2 3">
    <name type="scientific">Niallia hominis</name>
    <dbReference type="NCBI Taxonomy" id="3133173"/>
    <lineage>
        <taxon>Bacteria</taxon>
        <taxon>Bacillati</taxon>
        <taxon>Bacillota</taxon>
        <taxon>Bacilli</taxon>
        <taxon>Bacillales</taxon>
        <taxon>Bacillaceae</taxon>
        <taxon>Niallia</taxon>
    </lineage>
</organism>
<comment type="caution">
    <text evidence="2">The sequence shown here is derived from an EMBL/GenBank/DDBJ whole genome shotgun (WGS) entry which is preliminary data.</text>
</comment>
<dbReference type="EMBL" id="JBBMFN010000002">
    <property type="protein sequence ID" value="MEQ2464391.1"/>
    <property type="molecule type" value="Genomic_DNA"/>
</dbReference>
<evidence type="ECO:0000313" key="2">
    <source>
        <dbReference type="EMBL" id="MEQ2464391.1"/>
    </source>
</evidence>
<evidence type="ECO:0000313" key="3">
    <source>
        <dbReference type="Proteomes" id="UP001465426"/>
    </source>
</evidence>
<evidence type="ECO:0000259" key="1">
    <source>
        <dbReference type="Pfam" id="PF03417"/>
    </source>
</evidence>
<reference evidence="2 3" key="1">
    <citation type="submission" date="2024-03" db="EMBL/GenBank/DDBJ databases">
        <title>Human intestinal bacterial collection.</title>
        <authorList>
            <person name="Pauvert C."/>
            <person name="Hitch T.C.A."/>
            <person name="Clavel T."/>
        </authorList>
    </citation>
    <scope>NUCLEOTIDE SEQUENCE [LARGE SCALE GENOMIC DNA]</scope>
    <source>
        <strain evidence="2 3">CLA-SR-H024</strain>
    </source>
</reference>
<dbReference type="InterPro" id="IPR047794">
    <property type="entry name" value="C45_proenzyme-like"/>
</dbReference>
<proteinExistence type="predicted"/>
<dbReference type="PANTHER" id="PTHR34180">
    <property type="entry name" value="PEPTIDASE C45"/>
    <property type="match status" value="1"/>
</dbReference>
<dbReference type="Proteomes" id="UP001465426">
    <property type="component" value="Unassembled WGS sequence"/>
</dbReference>
<dbReference type="InterPro" id="IPR005079">
    <property type="entry name" value="Peptidase_C45_hydrolase"/>
</dbReference>
<dbReference type="InterPro" id="IPR029055">
    <property type="entry name" value="Ntn_hydrolases_N"/>
</dbReference>
<feature type="domain" description="Peptidase C45 hydrolase" evidence="1">
    <location>
        <begin position="102"/>
        <end position="310"/>
    </location>
</feature>
<dbReference type="PANTHER" id="PTHR34180:SF1">
    <property type="entry name" value="BETA-ALANYL-DOPAMINE_CARCININE HYDROLASE"/>
    <property type="match status" value="1"/>
</dbReference>
<name>A0ABV1EV66_9BACI</name>
<dbReference type="SUPFAM" id="SSF56235">
    <property type="entry name" value="N-terminal nucleophile aminohydrolases (Ntn hydrolases)"/>
    <property type="match status" value="1"/>
</dbReference>
<dbReference type="RefSeq" id="WP_235252282.1">
    <property type="nucleotide sequence ID" value="NZ_JBBMFN010000002.1"/>
</dbReference>
<accession>A0ABV1EV66</accession>
<gene>
    <name evidence="2" type="ORF">WMO63_01745</name>
</gene>
<sequence>MKKFEVKIVQIREDSSFNIGMKTGQHILDSSLVPMWNKIFEHDIDYKNMRSIFSSYTPHLLEELEGLAQGLGISSIRAASMFSGYDVPKIDAMGCTAILTDQYYVRNYDFSPDFYDGIFSLVQSKTALATAGYNLQILGRHDGANQEGLVMGLHFVSYNGYTKGISPWTSIRMALDTCSTVDDAFALLKELPHSACYNFSLGDKKGNIAVIEATPEKICIRNDDSLLSCVNHFQTQELQEKNRLSIDGSIKRNNYLQSFYGDKLTQDEMFKIFANKRSPVFFTDYENLFGTLHTFSYSFNKSRIITSIAQGKEALDFNFNNWVNGKDIASNKMTGLIEKSNSFK</sequence>